<dbReference type="PROSITE" id="PS00191">
    <property type="entry name" value="CYTOCHROME_B5_1"/>
    <property type="match status" value="1"/>
</dbReference>
<evidence type="ECO:0000256" key="11">
    <source>
        <dbReference type="ARBA" id="ARBA00037877"/>
    </source>
</evidence>
<keyword evidence="14" id="KW-1133">Transmembrane helix</keyword>
<proteinExistence type="inferred from homology"/>
<dbReference type="PROSITE" id="PS50255">
    <property type="entry name" value="CYTOCHROME_B5_2"/>
    <property type="match status" value="1"/>
</dbReference>
<dbReference type="SUPFAM" id="SSF55856">
    <property type="entry name" value="Cytochrome b5-like heme/steroid binding domain"/>
    <property type="match status" value="1"/>
</dbReference>
<evidence type="ECO:0000313" key="16">
    <source>
        <dbReference type="EMBL" id="CAF0791570.1"/>
    </source>
</evidence>
<evidence type="ECO:0000256" key="9">
    <source>
        <dbReference type="ARBA" id="ARBA00023004"/>
    </source>
</evidence>
<keyword evidence="18" id="KW-1185">Reference proteome</keyword>
<evidence type="ECO:0000256" key="5">
    <source>
        <dbReference type="ARBA" id="ARBA00022723"/>
    </source>
</evidence>
<dbReference type="PANTHER" id="PTHR19359:SF150">
    <property type="entry name" value="CYTOCHROME B5"/>
    <property type="match status" value="1"/>
</dbReference>
<dbReference type="FunFam" id="3.10.120.10:FF:000002">
    <property type="entry name" value="Cytochrome b5 type B"/>
    <property type="match status" value="1"/>
</dbReference>
<dbReference type="EMBL" id="CAJNOL010000063">
    <property type="protein sequence ID" value="CAF0805908.1"/>
    <property type="molecule type" value="Genomic_DNA"/>
</dbReference>
<keyword evidence="3 14" id="KW-0349">Heme</keyword>
<evidence type="ECO:0000256" key="10">
    <source>
        <dbReference type="ARBA" id="ARBA00023136"/>
    </source>
</evidence>
<dbReference type="InterPro" id="IPR018506">
    <property type="entry name" value="Cyt_B5_heme-BS"/>
</dbReference>
<evidence type="ECO:0000256" key="6">
    <source>
        <dbReference type="ARBA" id="ARBA00022824"/>
    </source>
</evidence>
<dbReference type="GO" id="GO:0005789">
    <property type="term" value="C:endoplasmic reticulum membrane"/>
    <property type="evidence" value="ECO:0007669"/>
    <property type="project" value="UniProtKB-SubCell"/>
</dbReference>
<dbReference type="Proteomes" id="UP000663854">
    <property type="component" value="Unassembled WGS sequence"/>
</dbReference>
<evidence type="ECO:0000256" key="14">
    <source>
        <dbReference type="RuleBase" id="RU362121"/>
    </source>
</evidence>
<evidence type="ECO:0000256" key="1">
    <source>
        <dbReference type="ARBA" id="ARBA00004131"/>
    </source>
</evidence>
<reference evidence="17" key="1">
    <citation type="submission" date="2021-02" db="EMBL/GenBank/DDBJ databases">
        <authorList>
            <person name="Nowell W R."/>
        </authorList>
    </citation>
    <scope>NUCLEOTIDE SEQUENCE</scope>
</reference>
<comment type="subcellular location">
    <subcellularLocation>
        <location evidence="1">Endoplasmic reticulum membrane</location>
        <topology evidence="1">Single-pass membrane protein</topology>
        <orientation evidence="1">Cytoplasmic side</orientation>
    </subcellularLocation>
    <subcellularLocation>
        <location evidence="11">Microsome membrane</location>
        <topology evidence="11">Single-pass membrane protein</topology>
        <orientation evidence="11">Cytoplasmic side</orientation>
    </subcellularLocation>
</comment>
<evidence type="ECO:0000256" key="13">
    <source>
        <dbReference type="ARBA" id="ARBA00039806"/>
    </source>
</evidence>
<evidence type="ECO:0000256" key="3">
    <source>
        <dbReference type="ARBA" id="ARBA00022617"/>
    </source>
</evidence>
<keyword evidence="7" id="KW-0492">Microsome</keyword>
<comment type="caution">
    <text evidence="17">The sequence shown here is derived from an EMBL/GenBank/DDBJ whole genome shotgun (WGS) entry which is preliminary data.</text>
</comment>
<dbReference type="InterPro" id="IPR050668">
    <property type="entry name" value="Cytochrome_b5"/>
</dbReference>
<sequence>MATSNSDKQVLTLSEVKQLAEDKNRCILVINNRVYDVTKFLDEHPGGEEILKEQHGRDASHEFEDVHHSPDARELMKTYEIAELHQDDVKPIIPPRPLIENYNRNTGGASNNVATSWMKSLIPIVIVLVAIFYFRLTGKANPNVD</sequence>
<dbReference type="GO" id="GO:0046872">
    <property type="term" value="F:metal ion binding"/>
    <property type="evidence" value="ECO:0007669"/>
    <property type="project" value="UniProtKB-UniRule"/>
</dbReference>
<keyword evidence="2" id="KW-0813">Transport</keyword>
<organism evidence="17 18">
    <name type="scientific">Rotaria sordida</name>
    <dbReference type="NCBI Taxonomy" id="392033"/>
    <lineage>
        <taxon>Eukaryota</taxon>
        <taxon>Metazoa</taxon>
        <taxon>Spiralia</taxon>
        <taxon>Gnathifera</taxon>
        <taxon>Rotifera</taxon>
        <taxon>Eurotatoria</taxon>
        <taxon>Bdelloidea</taxon>
        <taxon>Philodinida</taxon>
        <taxon>Philodinidae</taxon>
        <taxon>Rotaria</taxon>
    </lineage>
</organism>
<keyword evidence="6" id="KW-0256">Endoplasmic reticulum</keyword>
<evidence type="ECO:0000256" key="12">
    <source>
        <dbReference type="ARBA" id="ARBA00038168"/>
    </source>
</evidence>
<keyword evidence="8" id="KW-0249">Electron transport</keyword>
<accession>A0A813SVC1</accession>
<dbReference type="GO" id="GO:0020037">
    <property type="term" value="F:heme binding"/>
    <property type="evidence" value="ECO:0007669"/>
    <property type="project" value="UniProtKB-UniRule"/>
</dbReference>
<evidence type="ECO:0000256" key="2">
    <source>
        <dbReference type="ARBA" id="ARBA00022448"/>
    </source>
</evidence>
<keyword evidence="4 14" id="KW-0812">Transmembrane</keyword>
<comment type="similarity">
    <text evidence="12 14">Belongs to the cytochrome b5 family.</text>
</comment>
<feature type="domain" description="Cytochrome b5 heme-binding" evidence="15">
    <location>
        <begin position="8"/>
        <end position="85"/>
    </location>
</feature>
<keyword evidence="5 14" id="KW-0479">Metal-binding</keyword>
<name>A0A813SVC1_9BILA</name>
<dbReference type="PRINTS" id="PR00363">
    <property type="entry name" value="CYTOCHROMEB5"/>
</dbReference>
<evidence type="ECO:0000259" key="15">
    <source>
        <dbReference type="PROSITE" id="PS50255"/>
    </source>
</evidence>
<evidence type="ECO:0000256" key="8">
    <source>
        <dbReference type="ARBA" id="ARBA00022982"/>
    </source>
</evidence>
<dbReference type="InterPro" id="IPR001199">
    <property type="entry name" value="Cyt_B5-like_heme/steroid-bd"/>
</dbReference>
<evidence type="ECO:0000313" key="17">
    <source>
        <dbReference type="EMBL" id="CAF0805908.1"/>
    </source>
</evidence>
<keyword evidence="9 14" id="KW-0408">Iron</keyword>
<keyword evidence="10 14" id="KW-0472">Membrane</keyword>
<dbReference type="Gene3D" id="3.10.120.10">
    <property type="entry name" value="Cytochrome b5-like heme/steroid binding domain"/>
    <property type="match status" value="1"/>
</dbReference>
<evidence type="ECO:0000313" key="18">
    <source>
        <dbReference type="Proteomes" id="UP000663870"/>
    </source>
</evidence>
<dbReference type="EMBL" id="CAJNOH010000036">
    <property type="protein sequence ID" value="CAF0791570.1"/>
    <property type="molecule type" value="Genomic_DNA"/>
</dbReference>
<feature type="transmembrane region" description="Helical" evidence="14">
    <location>
        <begin position="120"/>
        <end position="136"/>
    </location>
</feature>
<evidence type="ECO:0000256" key="7">
    <source>
        <dbReference type="ARBA" id="ARBA00022848"/>
    </source>
</evidence>
<dbReference type="Proteomes" id="UP000663870">
    <property type="component" value="Unassembled WGS sequence"/>
</dbReference>
<dbReference type="InterPro" id="IPR036400">
    <property type="entry name" value="Cyt_B5-like_heme/steroid_sf"/>
</dbReference>
<dbReference type="Pfam" id="PF00173">
    <property type="entry name" value="Cyt-b5"/>
    <property type="match status" value="1"/>
</dbReference>
<dbReference type="AlphaFoldDB" id="A0A813SVC1"/>
<dbReference type="PANTHER" id="PTHR19359">
    <property type="entry name" value="CYTOCHROME B5"/>
    <property type="match status" value="1"/>
</dbReference>
<dbReference type="SMART" id="SM01117">
    <property type="entry name" value="Cyt-b5"/>
    <property type="match status" value="1"/>
</dbReference>
<gene>
    <name evidence="17" type="ORF">JXQ802_LOCUS4476</name>
    <name evidence="16" type="ORF">PYM288_LOCUS4157</name>
</gene>
<evidence type="ECO:0000256" key="4">
    <source>
        <dbReference type="ARBA" id="ARBA00022692"/>
    </source>
</evidence>
<protein>
    <recommendedName>
        <fullName evidence="13">Cytochrome b5</fullName>
    </recommendedName>
</protein>